<evidence type="ECO:0000313" key="4">
    <source>
        <dbReference type="RefSeq" id="XP_033531184.1"/>
    </source>
</evidence>
<dbReference type="Proteomes" id="UP000504638">
    <property type="component" value="Unplaced"/>
</dbReference>
<evidence type="ECO:0000313" key="2">
    <source>
        <dbReference type="EMBL" id="KAF1809553.1"/>
    </source>
</evidence>
<keyword evidence="3" id="KW-1185">Reference proteome</keyword>
<reference evidence="2 4" key="1">
    <citation type="submission" date="2020-01" db="EMBL/GenBank/DDBJ databases">
        <authorList>
            <consortium name="DOE Joint Genome Institute"/>
            <person name="Haridas S."/>
            <person name="Albert R."/>
            <person name="Binder M."/>
            <person name="Bloem J."/>
            <person name="Labutti K."/>
            <person name="Salamov A."/>
            <person name="Andreopoulos B."/>
            <person name="Baker S.E."/>
            <person name="Barry K."/>
            <person name="Bills G."/>
            <person name="Bluhm B.H."/>
            <person name="Cannon C."/>
            <person name="Castanera R."/>
            <person name="Culley D.E."/>
            <person name="Daum C."/>
            <person name="Ezra D."/>
            <person name="Gonzalez J.B."/>
            <person name="Henrissat B."/>
            <person name="Kuo A."/>
            <person name="Liang C."/>
            <person name="Lipzen A."/>
            <person name="Lutzoni F."/>
            <person name="Magnuson J."/>
            <person name="Mondo S."/>
            <person name="Nolan M."/>
            <person name="Ohm R."/>
            <person name="Pangilinan J."/>
            <person name="Park H.-J."/>
            <person name="Ramirez L."/>
            <person name="Alfaro M."/>
            <person name="Sun H."/>
            <person name="Tritt A."/>
            <person name="Yoshinaga Y."/>
            <person name="Zwiers L.-H."/>
            <person name="Turgeon B.G."/>
            <person name="Goodwin S.B."/>
            <person name="Spatafora J.W."/>
            <person name="Crous P.W."/>
            <person name="Grigoriev I.V."/>
        </authorList>
    </citation>
    <scope>NUCLEOTIDE SEQUENCE</scope>
    <source>
        <strain evidence="2 4">CBS 781.70</strain>
    </source>
</reference>
<keyword evidence="1" id="KW-0472">Membrane</keyword>
<dbReference type="RefSeq" id="XP_033531184.1">
    <property type="nucleotide sequence ID" value="XM_033682966.1"/>
</dbReference>
<name>A0A6G1FUW8_9PEZI</name>
<sequence length="144" mass="15614">MWDCLNKTQACNTTELNAFDSTVHSYCEKIPFPSAIPSFPNITASNATEDPSPGTTESISKLAWFGIGVVIGLVGTGAVLGPLFWWQSRRWRGGFQYIEKLRSAKLSHGCYQYPRVELPQLPGHGVPGEASGRVLKGIGSGENT</sequence>
<dbReference type="EMBL" id="ML975172">
    <property type="protein sequence ID" value="KAF1809553.1"/>
    <property type="molecule type" value="Genomic_DNA"/>
</dbReference>
<organism evidence="2">
    <name type="scientific">Eremomyces bilateralis CBS 781.70</name>
    <dbReference type="NCBI Taxonomy" id="1392243"/>
    <lineage>
        <taxon>Eukaryota</taxon>
        <taxon>Fungi</taxon>
        <taxon>Dikarya</taxon>
        <taxon>Ascomycota</taxon>
        <taxon>Pezizomycotina</taxon>
        <taxon>Dothideomycetes</taxon>
        <taxon>Dothideomycetes incertae sedis</taxon>
        <taxon>Eremomycetales</taxon>
        <taxon>Eremomycetaceae</taxon>
        <taxon>Eremomyces</taxon>
    </lineage>
</organism>
<feature type="transmembrane region" description="Helical" evidence="1">
    <location>
        <begin position="62"/>
        <end position="86"/>
    </location>
</feature>
<reference evidence="4" key="2">
    <citation type="submission" date="2020-04" db="EMBL/GenBank/DDBJ databases">
        <authorList>
            <consortium name="NCBI Genome Project"/>
        </authorList>
    </citation>
    <scope>NUCLEOTIDE SEQUENCE</scope>
    <source>
        <strain evidence="4">CBS 781.70</strain>
    </source>
</reference>
<dbReference type="GeneID" id="54423536"/>
<dbReference type="AlphaFoldDB" id="A0A6G1FUW8"/>
<proteinExistence type="predicted"/>
<gene>
    <name evidence="2 4" type="ORF">P152DRAFT_516714</name>
</gene>
<reference evidence="4" key="3">
    <citation type="submission" date="2025-04" db="UniProtKB">
        <authorList>
            <consortium name="RefSeq"/>
        </authorList>
    </citation>
    <scope>IDENTIFICATION</scope>
    <source>
        <strain evidence="4">CBS 781.70</strain>
    </source>
</reference>
<protein>
    <submittedName>
        <fullName evidence="2 4">Uncharacterized protein</fullName>
    </submittedName>
</protein>
<evidence type="ECO:0000256" key="1">
    <source>
        <dbReference type="SAM" id="Phobius"/>
    </source>
</evidence>
<accession>A0A6G1FUW8</accession>
<evidence type="ECO:0000313" key="3">
    <source>
        <dbReference type="Proteomes" id="UP000504638"/>
    </source>
</evidence>
<keyword evidence="1" id="KW-1133">Transmembrane helix</keyword>
<keyword evidence="1" id="KW-0812">Transmembrane</keyword>